<comment type="caution">
    <text evidence="12">The sequence shown here is derived from an EMBL/GenBank/DDBJ whole genome shotgun (WGS) entry which is preliminary data.</text>
</comment>
<dbReference type="AlphaFoldDB" id="A0A933ML15"/>
<proteinExistence type="inferred from homology"/>
<feature type="domain" description="Alpha-D-phosphohexomutase alpha/beta/alpha" evidence="10">
    <location>
        <begin position="153"/>
        <end position="252"/>
    </location>
</feature>
<accession>A0A933ML15</accession>
<dbReference type="PRINTS" id="PR00509">
    <property type="entry name" value="PGMPMM"/>
</dbReference>
<evidence type="ECO:0000313" key="13">
    <source>
        <dbReference type="Proteomes" id="UP000736328"/>
    </source>
</evidence>
<dbReference type="PANTHER" id="PTHR43771">
    <property type="entry name" value="PHOSPHOMANNOMUTASE"/>
    <property type="match status" value="1"/>
</dbReference>
<evidence type="ECO:0000256" key="6">
    <source>
        <dbReference type="ARBA" id="ARBA00023235"/>
    </source>
</evidence>
<evidence type="ECO:0000256" key="1">
    <source>
        <dbReference type="ARBA" id="ARBA00001946"/>
    </source>
</evidence>
<dbReference type="InterPro" id="IPR016055">
    <property type="entry name" value="A-D-PHexomutase_a/b/a-I/II/III"/>
</dbReference>
<comment type="cofactor">
    <cofactor evidence="1">
        <name>Mg(2+)</name>
        <dbReference type="ChEBI" id="CHEBI:18420"/>
    </cofactor>
</comment>
<comment type="similarity">
    <text evidence="2 7">Belongs to the phosphohexose mutase family.</text>
</comment>
<evidence type="ECO:0000256" key="3">
    <source>
        <dbReference type="ARBA" id="ARBA00022553"/>
    </source>
</evidence>
<keyword evidence="4 7" id="KW-0479">Metal-binding</keyword>
<reference evidence="12" key="1">
    <citation type="submission" date="2020-07" db="EMBL/GenBank/DDBJ databases">
        <title>Huge and variable diversity of episymbiotic CPR bacteria and DPANN archaea in groundwater ecosystems.</title>
        <authorList>
            <person name="He C.Y."/>
            <person name="Keren R."/>
            <person name="Whittaker M."/>
            <person name="Farag I.F."/>
            <person name="Doudna J."/>
            <person name="Cate J.H.D."/>
            <person name="Banfield J.F."/>
        </authorList>
    </citation>
    <scope>NUCLEOTIDE SEQUENCE</scope>
    <source>
        <strain evidence="12">NC_groundwater_1520_Pr4_B-0.1um_53_5</strain>
    </source>
</reference>
<evidence type="ECO:0000256" key="7">
    <source>
        <dbReference type="RuleBase" id="RU004326"/>
    </source>
</evidence>
<keyword evidence="3" id="KW-0597">Phosphoprotein</keyword>
<name>A0A933ML15_UNCT6</name>
<dbReference type="SUPFAM" id="SSF53738">
    <property type="entry name" value="Phosphoglucomutase, first 3 domains"/>
    <property type="match status" value="3"/>
</dbReference>
<feature type="domain" description="Alpha-D-phosphohexomutase C-terminal" evidence="8">
    <location>
        <begin position="371"/>
        <end position="441"/>
    </location>
</feature>
<evidence type="ECO:0000259" key="9">
    <source>
        <dbReference type="Pfam" id="PF02878"/>
    </source>
</evidence>
<dbReference type="GO" id="GO:0016868">
    <property type="term" value="F:intramolecular phosphotransferase activity"/>
    <property type="evidence" value="ECO:0007669"/>
    <property type="project" value="InterPro"/>
</dbReference>
<evidence type="ECO:0000259" key="8">
    <source>
        <dbReference type="Pfam" id="PF00408"/>
    </source>
</evidence>
<gene>
    <name evidence="12" type="ORF">HY768_08775</name>
</gene>
<keyword evidence="6" id="KW-0413">Isomerase</keyword>
<dbReference type="InterPro" id="IPR005843">
    <property type="entry name" value="A-D-PHexomutase_C"/>
</dbReference>
<dbReference type="PROSITE" id="PS00710">
    <property type="entry name" value="PGM_PMM"/>
    <property type="match status" value="1"/>
</dbReference>
<dbReference type="Pfam" id="PF02879">
    <property type="entry name" value="PGM_PMM_II"/>
    <property type="match status" value="1"/>
</dbReference>
<feature type="domain" description="Alpha-D-phosphohexomutase alpha/beta/alpha" evidence="11">
    <location>
        <begin position="257"/>
        <end position="366"/>
    </location>
</feature>
<sequence length="449" mass="49548">MPVNPKIFKAYDIRGVYPAELDEAQAREIGRALVDHLNCKTVAIGRDMRTSSQPLFTALAEGVTMQGAEVTDIGLVSTDGLYFAVGKFGFEAGVMITASHNPAQYNGLKICRQNAIPLSGDQGLNQMRDLINQGQLKTAASKGTIRSRDIDLDYINHCLSFVDHKNIWGYKIAVDAGNGMAGRTVPPIFRQLPGTLVPMYFDLDGTFPNHPASPIEPENIAALQETVVRQNCDFGAAFDGDADRMFLVDEKGRALAGSDVAALVAKMLLKKNPGASILYNAICSRCVKETVEKYGGQAIRSKVGHALIKPLMREHNAVFGGEHSGHFYFRDNWFADSGLIAFLVCWQLISEENKPLSQLVDEIDRYVRIPETNATVQDIPGKLAELEKIYTAKGAQLDHLDGLTISYPGWWTNIRPSNTEPLLRLNVEAESQALLDEKMKELLQVIRRQ</sequence>
<dbReference type="SUPFAM" id="SSF55957">
    <property type="entry name" value="Phosphoglucomutase, C-terminal domain"/>
    <property type="match status" value="1"/>
</dbReference>
<dbReference type="InterPro" id="IPR005841">
    <property type="entry name" value="Alpha-D-phosphohexomutase_SF"/>
</dbReference>
<dbReference type="InterPro" id="IPR016066">
    <property type="entry name" value="A-D-PHexomutase_CS"/>
</dbReference>
<dbReference type="CDD" id="cd03089">
    <property type="entry name" value="PMM_PGM"/>
    <property type="match status" value="1"/>
</dbReference>
<dbReference type="GO" id="GO:0000287">
    <property type="term" value="F:magnesium ion binding"/>
    <property type="evidence" value="ECO:0007669"/>
    <property type="project" value="InterPro"/>
</dbReference>
<protein>
    <submittedName>
        <fullName evidence="12">Phosphomannomutase/phosphoglucomutase</fullName>
    </submittedName>
</protein>
<dbReference type="Pfam" id="PF02878">
    <property type="entry name" value="PGM_PMM_I"/>
    <property type="match status" value="1"/>
</dbReference>
<evidence type="ECO:0000259" key="11">
    <source>
        <dbReference type="Pfam" id="PF02880"/>
    </source>
</evidence>
<dbReference type="Gene3D" id="3.40.120.10">
    <property type="entry name" value="Alpha-D-Glucose-1,6-Bisphosphate, subunit A, domain 3"/>
    <property type="match status" value="3"/>
</dbReference>
<keyword evidence="5 7" id="KW-0460">Magnesium</keyword>
<dbReference type="Proteomes" id="UP000736328">
    <property type="component" value="Unassembled WGS sequence"/>
</dbReference>
<dbReference type="EMBL" id="JACQXR010000114">
    <property type="protein sequence ID" value="MBI4727295.1"/>
    <property type="molecule type" value="Genomic_DNA"/>
</dbReference>
<dbReference type="Pfam" id="PF00408">
    <property type="entry name" value="PGM_PMM_IV"/>
    <property type="match status" value="1"/>
</dbReference>
<dbReference type="Gene3D" id="3.30.310.50">
    <property type="entry name" value="Alpha-D-phosphohexomutase, C-terminal domain"/>
    <property type="match status" value="1"/>
</dbReference>
<evidence type="ECO:0000313" key="12">
    <source>
        <dbReference type="EMBL" id="MBI4727295.1"/>
    </source>
</evidence>
<evidence type="ECO:0000259" key="10">
    <source>
        <dbReference type="Pfam" id="PF02879"/>
    </source>
</evidence>
<dbReference type="InterPro" id="IPR005846">
    <property type="entry name" value="A-D-PHexomutase_a/b/a-III"/>
</dbReference>
<dbReference type="InterPro" id="IPR005845">
    <property type="entry name" value="A-D-PHexomutase_a/b/a-II"/>
</dbReference>
<dbReference type="InterPro" id="IPR036900">
    <property type="entry name" value="A-D-PHexomutase_C_sf"/>
</dbReference>
<evidence type="ECO:0000256" key="2">
    <source>
        <dbReference type="ARBA" id="ARBA00010231"/>
    </source>
</evidence>
<dbReference type="GO" id="GO:0005975">
    <property type="term" value="P:carbohydrate metabolic process"/>
    <property type="evidence" value="ECO:0007669"/>
    <property type="project" value="InterPro"/>
</dbReference>
<dbReference type="PANTHER" id="PTHR43771:SF1">
    <property type="entry name" value="PHOSPHOMANNOMUTASE"/>
    <property type="match status" value="1"/>
</dbReference>
<evidence type="ECO:0000256" key="4">
    <source>
        <dbReference type="ARBA" id="ARBA00022723"/>
    </source>
</evidence>
<evidence type="ECO:0000256" key="5">
    <source>
        <dbReference type="ARBA" id="ARBA00022842"/>
    </source>
</evidence>
<dbReference type="Pfam" id="PF02880">
    <property type="entry name" value="PGM_PMM_III"/>
    <property type="match status" value="1"/>
</dbReference>
<organism evidence="12 13">
    <name type="scientific">candidate division TA06 bacterium</name>
    <dbReference type="NCBI Taxonomy" id="2250710"/>
    <lineage>
        <taxon>Bacteria</taxon>
        <taxon>Bacteria division TA06</taxon>
    </lineage>
</organism>
<dbReference type="InterPro" id="IPR005844">
    <property type="entry name" value="A-D-PHexomutase_a/b/a-I"/>
</dbReference>
<feature type="domain" description="Alpha-D-phosphohexomutase alpha/beta/alpha" evidence="9">
    <location>
        <begin position="6"/>
        <end position="132"/>
    </location>
</feature>